<dbReference type="SMART" id="SM00267">
    <property type="entry name" value="GGDEF"/>
    <property type="match status" value="1"/>
</dbReference>
<proteinExistence type="predicted"/>
<accession>A0A323UWS9</accession>
<sequence length="397" mass="43522">MTPDDALPVSKVLVVDDSRMVRASIIKHIRSRFEVREESDGETGWEALVVDPSIQLVLTDIGMPRLDGFGLLQRIRASRVQRIADIPVVIISGDEDDEARARALKLGANDFLAKGASPTELIARLDSLVRLAHARRELDESRAALAKQSPVDPVSGLATPSYLNHHAEQEMALARRHQGDISVMVVDIDHYEQLVEWHGTHVAELITRKLSKILSTKVRREDTVSQLGTSRFAVLSPSTDLIGCCAFALRLQRAMEKLVMTYREERIRISVTIGVSSSAVDGMSTVGHLIETASKRVDQGAAMGGNRVIADTGEVDQAMVDRSLKQVTSIDHALLQLRLGATDEVASRLPDIIATLYPLLQLVESHLHCGLPLVQLKQYEKGSGADNDDLEGTRTSI</sequence>
<dbReference type="InterPro" id="IPR043128">
    <property type="entry name" value="Rev_trsase/Diguanyl_cyclase"/>
</dbReference>
<feature type="domain" description="GGDEF" evidence="4">
    <location>
        <begin position="179"/>
        <end position="313"/>
    </location>
</feature>
<keyword evidence="1 2" id="KW-0597">Phosphoprotein</keyword>
<dbReference type="CDD" id="cd01949">
    <property type="entry name" value="GGDEF"/>
    <property type="match status" value="1"/>
</dbReference>
<dbReference type="SMART" id="SM00448">
    <property type="entry name" value="REC"/>
    <property type="match status" value="1"/>
</dbReference>
<comment type="caution">
    <text evidence="5">The sequence shown here is derived from an EMBL/GenBank/DDBJ whole genome shotgun (WGS) entry which is preliminary data.</text>
</comment>
<dbReference type="Pfam" id="PF00990">
    <property type="entry name" value="GGDEF"/>
    <property type="match status" value="1"/>
</dbReference>
<evidence type="ECO:0000313" key="5">
    <source>
        <dbReference type="EMBL" id="PZA16681.1"/>
    </source>
</evidence>
<keyword evidence="6" id="KW-1185">Reference proteome</keyword>
<feature type="domain" description="Response regulatory" evidence="3">
    <location>
        <begin position="11"/>
        <end position="129"/>
    </location>
</feature>
<dbReference type="RefSeq" id="WP_110524550.1">
    <property type="nucleotide sequence ID" value="NZ_QKOE01000006.1"/>
</dbReference>
<dbReference type="Proteomes" id="UP000248259">
    <property type="component" value="Unassembled WGS sequence"/>
</dbReference>
<dbReference type="SUPFAM" id="SSF55073">
    <property type="entry name" value="Nucleotide cyclase"/>
    <property type="match status" value="1"/>
</dbReference>
<evidence type="ECO:0000313" key="6">
    <source>
        <dbReference type="Proteomes" id="UP000248259"/>
    </source>
</evidence>
<evidence type="ECO:0000256" key="1">
    <source>
        <dbReference type="ARBA" id="ARBA00022553"/>
    </source>
</evidence>
<dbReference type="InterPro" id="IPR029787">
    <property type="entry name" value="Nucleotide_cyclase"/>
</dbReference>
<dbReference type="EMBL" id="QKOE01000006">
    <property type="protein sequence ID" value="PZA16681.1"/>
    <property type="molecule type" value="Genomic_DNA"/>
</dbReference>
<name>A0A323UWS9_9RHOO</name>
<dbReference type="Pfam" id="PF00072">
    <property type="entry name" value="Response_reg"/>
    <property type="match status" value="1"/>
</dbReference>
<protein>
    <submittedName>
        <fullName evidence="5">Diguanylate cyclase response regulator</fullName>
    </submittedName>
</protein>
<evidence type="ECO:0000256" key="2">
    <source>
        <dbReference type="PROSITE-ProRule" id="PRU00169"/>
    </source>
</evidence>
<dbReference type="InterPro" id="IPR001789">
    <property type="entry name" value="Sig_transdc_resp-reg_receiver"/>
</dbReference>
<feature type="modified residue" description="4-aspartylphosphate" evidence="2">
    <location>
        <position position="60"/>
    </location>
</feature>
<dbReference type="InterPro" id="IPR011006">
    <property type="entry name" value="CheY-like_superfamily"/>
</dbReference>
<dbReference type="NCBIfam" id="TIGR00254">
    <property type="entry name" value="GGDEF"/>
    <property type="match status" value="1"/>
</dbReference>
<dbReference type="AlphaFoldDB" id="A0A323UWS9"/>
<dbReference type="SUPFAM" id="SSF52172">
    <property type="entry name" value="CheY-like"/>
    <property type="match status" value="1"/>
</dbReference>
<dbReference type="PANTHER" id="PTHR44591:SF3">
    <property type="entry name" value="RESPONSE REGULATORY DOMAIN-CONTAINING PROTEIN"/>
    <property type="match status" value="1"/>
</dbReference>
<dbReference type="Gene3D" id="3.30.70.270">
    <property type="match status" value="1"/>
</dbReference>
<evidence type="ECO:0000259" key="3">
    <source>
        <dbReference type="PROSITE" id="PS50110"/>
    </source>
</evidence>
<dbReference type="Gene3D" id="3.40.50.2300">
    <property type="match status" value="1"/>
</dbReference>
<dbReference type="OrthoDB" id="9812260at2"/>
<dbReference type="InterPro" id="IPR000160">
    <property type="entry name" value="GGDEF_dom"/>
</dbReference>
<dbReference type="PANTHER" id="PTHR44591">
    <property type="entry name" value="STRESS RESPONSE REGULATOR PROTEIN 1"/>
    <property type="match status" value="1"/>
</dbReference>
<dbReference type="GO" id="GO:0000160">
    <property type="term" value="P:phosphorelay signal transduction system"/>
    <property type="evidence" value="ECO:0007669"/>
    <property type="project" value="InterPro"/>
</dbReference>
<reference evidence="5 6" key="1">
    <citation type="submission" date="2018-06" db="EMBL/GenBank/DDBJ databases">
        <title>Azoarcus communis strain SWub3 genome.</title>
        <authorList>
            <person name="Zorraquino Salvo V."/>
            <person name="Toubiana D."/>
            <person name="Blumwald E."/>
        </authorList>
    </citation>
    <scope>NUCLEOTIDE SEQUENCE [LARGE SCALE GENOMIC DNA]</scope>
    <source>
        <strain evidence="5 6">SWub3</strain>
    </source>
</reference>
<dbReference type="PROSITE" id="PS50110">
    <property type="entry name" value="RESPONSE_REGULATORY"/>
    <property type="match status" value="1"/>
</dbReference>
<dbReference type="PROSITE" id="PS50887">
    <property type="entry name" value="GGDEF"/>
    <property type="match status" value="1"/>
</dbReference>
<gene>
    <name evidence="5" type="ORF">DNK49_11295</name>
</gene>
<organism evidence="5 6">
    <name type="scientific">Parazoarcus communis SWub3 = DSM 12120</name>
    <dbReference type="NCBI Taxonomy" id="1121029"/>
    <lineage>
        <taxon>Bacteria</taxon>
        <taxon>Pseudomonadati</taxon>
        <taxon>Pseudomonadota</taxon>
        <taxon>Betaproteobacteria</taxon>
        <taxon>Rhodocyclales</taxon>
        <taxon>Zoogloeaceae</taxon>
        <taxon>Parazoarcus</taxon>
    </lineage>
</organism>
<dbReference type="InterPro" id="IPR050595">
    <property type="entry name" value="Bact_response_regulator"/>
</dbReference>
<evidence type="ECO:0000259" key="4">
    <source>
        <dbReference type="PROSITE" id="PS50887"/>
    </source>
</evidence>